<reference evidence="2" key="1">
    <citation type="submission" date="2019-12" db="EMBL/GenBank/DDBJ databases">
        <title>Genome sequencing and annotation of Brassica cretica.</title>
        <authorList>
            <person name="Studholme D.J."/>
            <person name="Sarris P."/>
        </authorList>
    </citation>
    <scope>NUCLEOTIDE SEQUENCE</scope>
    <source>
        <strain evidence="2">PFS-109/04</strain>
        <tissue evidence="2">Leaf</tissue>
    </source>
</reference>
<proteinExistence type="predicted"/>
<feature type="compositionally biased region" description="Basic and acidic residues" evidence="1">
    <location>
        <begin position="19"/>
        <end position="36"/>
    </location>
</feature>
<organism evidence="2 3">
    <name type="scientific">Brassica cretica</name>
    <name type="common">Mustard</name>
    <dbReference type="NCBI Taxonomy" id="69181"/>
    <lineage>
        <taxon>Eukaryota</taxon>
        <taxon>Viridiplantae</taxon>
        <taxon>Streptophyta</taxon>
        <taxon>Embryophyta</taxon>
        <taxon>Tracheophyta</taxon>
        <taxon>Spermatophyta</taxon>
        <taxon>Magnoliopsida</taxon>
        <taxon>eudicotyledons</taxon>
        <taxon>Gunneridae</taxon>
        <taxon>Pentapetalae</taxon>
        <taxon>rosids</taxon>
        <taxon>malvids</taxon>
        <taxon>Brassicales</taxon>
        <taxon>Brassicaceae</taxon>
        <taxon>Brassiceae</taxon>
        <taxon>Brassica</taxon>
    </lineage>
</organism>
<accession>A0A8S9Q8G9</accession>
<evidence type="ECO:0000256" key="1">
    <source>
        <dbReference type="SAM" id="MobiDB-lite"/>
    </source>
</evidence>
<name>A0A8S9Q8G9_BRACR</name>
<evidence type="ECO:0000313" key="2">
    <source>
        <dbReference type="EMBL" id="KAF3527006.1"/>
    </source>
</evidence>
<dbReference type="EMBL" id="QGKX02001347">
    <property type="protein sequence ID" value="KAF3527006.1"/>
    <property type="molecule type" value="Genomic_DNA"/>
</dbReference>
<dbReference type="Proteomes" id="UP000712600">
    <property type="component" value="Unassembled WGS sequence"/>
</dbReference>
<feature type="compositionally biased region" description="Basic residues" evidence="1">
    <location>
        <begin position="1"/>
        <end position="18"/>
    </location>
</feature>
<evidence type="ECO:0000313" key="3">
    <source>
        <dbReference type="Proteomes" id="UP000712600"/>
    </source>
</evidence>
<feature type="region of interest" description="Disordered" evidence="1">
    <location>
        <begin position="1"/>
        <end position="53"/>
    </location>
</feature>
<gene>
    <name evidence="2" type="ORF">F2Q69_00049879</name>
</gene>
<protein>
    <submittedName>
        <fullName evidence="2">Uncharacterized protein</fullName>
    </submittedName>
</protein>
<sequence>MNKNSKIPRKATRLKHKSKELDSINKSHKREAYTYHEEEEEEEKERERDFTRPELQFLSPQLKEAKDLGDRIYDLAGYYSPGYRLGNSQLLAVLHGDMILCFENDYTLSGNR</sequence>
<dbReference type="AlphaFoldDB" id="A0A8S9Q8G9"/>
<comment type="caution">
    <text evidence="2">The sequence shown here is derived from an EMBL/GenBank/DDBJ whole genome shotgun (WGS) entry which is preliminary data.</text>
</comment>